<protein>
    <submittedName>
        <fullName evidence="1">Uncharacterized protein</fullName>
    </submittedName>
</protein>
<evidence type="ECO:0000313" key="1">
    <source>
        <dbReference type="EMBL" id="RFZ91797.1"/>
    </source>
</evidence>
<evidence type="ECO:0000313" key="2">
    <source>
        <dbReference type="Proteomes" id="UP000264217"/>
    </source>
</evidence>
<accession>A0A372NT71</accession>
<dbReference type="RefSeq" id="WP_117391509.1">
    <property type="nucleotide sequence ID" value="NZ_QWDC01000002.1"/>
</dbReference>
<keyword evidence="2" id="KW-1185">Reference proteome</keyword>
<reference evidence="1 2" key="1">
    <citation type="submission" date="2018-08" db="EMBL/GenBank/DDBJ databases">
        <title>Mucilaginibacter sp. MYSH2.</title>
        <authorList>
            <person name="Seo T."/>
        </authorList>
    </citation>
    <scope>NUCLEOTIDE SEQUENCE [LARGE SCALE GENOMIC DNA]</scope>
    <source>
        <strain evidence="1 2">MYSH2</strain>
    </source>
</reference>
<organism evidence="1 2">
    <name type="scientific">Mucilaginibacter conchicola</name>
    <dbReference type="NCBI Taxonomy" id="2303333"/>
    <lineage>
        <taxon>Bacteria</taxon>
        <taxon>Pseudomonadati</taxon>
        <taxon>Bacteroidota</taxon>
        <taxon>Sphingobacteriia</taxon>
        <taxon>Sphingobacteriales</taxon>
        <taxon>Sphingobacteriaceae</taxon>
        <taxon>Mucilaginibacter</taxon>
    </lineage>
</organism>
<sequence length="182" mass="20730">MKKTIAIGFLLICLFNISGPLILRQYASYLAERFYNKQISNGLYNKSDLTEIKLPAHMPNITDWPGYENVSGQIKFDDVAYNYVAMRITRTAIYLKCVPNYETTRLSTENVLVSKGVSKVPVSPKDHLPTLKILLVNQISPVHNFFQFTTPVTRIFSRVTESVQSLCYTYLSIPEQPPKFVA</sequence>
<dbReference type="Proteomes" id="UP000264217">
    <property type="component" value="Unassembled WGS sequence"/>
</dbReference>
<dbReference type="EMBL" id="QWDC01000002">
    <property type="protein sequence ID" value="RFZ91797.1"/>
    <property type="molecule type" value="Genomic_DNA"/>
</dbReference>
<gene>
    <name evidence="1" type="ORF">D0C36_10105</name>
</gene>
<dbReference type="AlphaFoldDB" id="A0A372NT71"/>
<proteinExistence type="predicted"/>
<name>A0A372NT71_9SPHI</name>
<dbReference type="OrthoDB" id="950503at2"/>
<comment type="caution">
    <text evidence="1">The sequence shown here is derived from an EMBL/GenBank/DDBJ whole genome shotgun (WGS) entry which is preliminary data.</text>
</comment>